<organism evidence="2">
    <name type="scientific">Clastoptera arizonana</name>
    <name type="common">Arizona spittle bug</name>
    <dbReference type="NCBI Taxonomy" id="38151"/>
    <lineage>
        <taxon>Eukaryota</taxon>
        <taxon>Metazoa</taxon>
        <taxon>Ecdysozoa</taxon>
        <taxon>Arthropoda</taxon>
        <taxon>Hexapoda</taxon>
        <taxon>Insecta</taxon>
        <taxon>Pterygota</taxon>
        <taxon>Neoptera</taxon>
        <taxon>Paraneoptera</taxon>
        <taxon>Hemiptera</taxon>
        <taxon>Auchenorrhyncha</taxon>
        <taxon>Cercopoidea</taxon>
        <taxon>Clastopteridae</taxon>
        <taxon>Clastoptera</taxon>
    </lineage>
</organism>
<reference evidence="2" key="1">
    <citation type="submission" date="2015-12" db="EMBL/GenBank/DDBJ databases">
        <title>De novo transcriptome assembly of four potential Pierce s Disease insect vectors from Arizona vineyards.</title>
        <authorList>
            <person name="Tassone E.E."/>
        </authorList>
    </citation>
    <scope>NUCLEOTIDE SEQUENCE</scope>
</reference>
<dbReference type="AlphaFoldDB" id="A0A1B6D0I5"/>
<keyword evidence="1" id="KW-0732">Signal</keyword>
<feature type="signal peptide" evidence="1">
    <location>
        <begin position="1"/>
        <end position="30"/>
    </location>
</feature>
<protein>
    <submittedName>
        <fullName evidence="2">Uncharacterized protein</fullName>
    </submittedName>
</protein>
<evidence type="ECO:0000256" key="1">
    <source>
        <dbReference type="SAM" id="SignalP"/>
    </source>
</evidence>
<sequence>MTTGVSFYRNMLLCLMALLLTISSLSSVNAEPDINCRKYVYAKKCRGVAAKRSGSLLLAGLRPQYNHNQERKMDDDVFDADNIYYPATTNPEQPRDLSALLPRSHVTRQNNALWSYLAEKPNTYLLPYRKYDPETTEFNYDYE</sequence>
<proteinExistence type="predicted"/>
<dbReference type="EMBL" id="GEDC01018193">
    <property type="protein sequence ID" value="JAS19105.1"/>
    <property type="molecule type" value="Transcribed_RNA"/>
</dbReference>
<accession>A0A1B6D0I5</accession>
<feature type="chain" id="PRO_5008580834" evidence="1">
    <location>
        <begin position="31"/>
        <end position="143"/>
    </location>
</feature>
<name>A0A1B6D0I5_9HEMI</name>
<evidence type="ECO:0000313" key="2">
    <source>
        <dbReference type="EMBL" id="JAS19105.1"/>
    </source>
</evidence>
<gene>
    <name evidence="2" type="ORF">g.45707</name>
</gene>